<feature type="compositionally biased region" description="Low complexity" evidence="1">
    <location>
        <begin position="309"/>
        <end position="321"/>
    </location>
</feature>
<feature type="region of interest" description="Disordered" evidence="1">
    <location>
        <begin position="240"/>
        <end position="263"/>
    </location>
</feature>
<feature type="compositionally biased region" description="Polar residues" evidence="1">
    <location>
        <begin position="497"/>
        <end position="516"/>
    </location>
</feature>
<evidence type="ECO:0000256" key="1">
    <source>
        <dbReference type="SAM" id="MobiDB-lite"/>
    </source>
</evidence>
<feature type="compositionally biased region" description="Low complexity" evidence="1">
    <location>
        <begin position="243"/>
        <end position="263"/>
    </location>
</feature>
<accession>A0A0J8R7G4</accession>
<evidence type="ECO:0000313" key="2">
    <source>
        <dbReference type="EMBL" id="KMU80806.1"/>
    </source>
</evidence>
<dbReference type="OrthoDB" id="4346289at2759"/>
<proteinExistence type="predicted"/>
<feature type="compositionally biased region" description="Polar residues" evidence="1">
    <location>
        <begin position="663"/>
        <end position="674"/>
    </location>
</feature>
<reference evidence="3" key="1">
    <citation type="journal article" date="2010" name="Genome Res.">
        <title>Population genomic sequencing of Coccidioides fungi reveals recent hybridization and transposon control.</title>
        <authorList>
            <person name="Neafsey D.E."/>
            <person name="Barker B.M."/>
            <person name="Sharpton T.J."/>
            <person name="Stajich J.E."/>
            <person name="Park D.J."/>
            <person name="Whiston E."/>
            <person name="Hung C.-Y."/>
            <person name="McMahan C."/>
            <person name="White J."/>
            <person name="Sykes S."/>
            <person name="Heiman D."/>
            <person name="Young S."/>
            <person name="Zeng Q."/>
            <person name="Abouelleil A."/>
            <person name="Aftuck L."/>
            <person name="Bessette D."/>
            <person name="Brown A."/>
            <person name="FitzGerald M."/>
            <person name="Lui A."/>
            <person name="Macdonald J.P."/>
            <person name="Priest M."/>
            <person name="Orbach M.J."/>
            <person name="Galgiani J.N."/>
            <person name="Kirkland T.N."/>
            <person name="Cole G.T."/>
            <person name="Birren B.W."/>
            <person name="Henn M.R."/>
            <person name="Taylor J.W."/>
            <person name="Rounsley S.D."/>
        </authorList>
    </citation>
    <scope>NUCLEOTIDE SEQUENCE [LARGE SCALE GENOMIC DNA]</scope>
    <source>
        <strain evidence="3">RMSCC 3703</strain>
    </source>
</reference>
<feature type="compositionally biased region" description="Low complexity" evidence="1">
    <location>
        <begin position="641"/>
        <end position="659"/>
    </location>
</feature>
<feature type="region of interest" description="Disordered" evidence="1">
    <location>
        <begin position="626"/>
        <end position="674"/>
    </location>
</feature>
<organism evidence="2 3">
    <name type="scientific">Coccidioides immitis RMSCC 3703</name>
    <dbReference type="NCBI Taxonomy" id="454286"/>
    <lineage>
        <taxon>Eukaryota</taxon>
        <taxon>Fungi</taxon>
        <taxon>Dikarya</taxon>
        <taxon>Ascomycota</taxon>
        <taxon>Pezizomycotina</taxon>
        <taxon>Eurotiomycetes</taxon>
        <taxon>Eurotiomycetidae</taxon>
        <taxon>Onygenales</taxon>
        <taxon>Onygenaceae</taxon>
        <taxon>Coccidioides</taxon>
    </lineage>
</organism>
<feature type="compositionally biased region" description="Polar residues" evidence="1">
    <location>
        <begin position="413"/>
        <end position="433"/>
    </location>
</feature>
<protein>
    <submittedName>
        <fullName evidence="2">Uncharacterized protein</fullName>
    </submittedName>
</protein>
<dbReference type="EMBL" id="DS268192">
    <property type="protein sequence ID" value="KMU80806.1"/>
    <property type="molecule type" value="Genomic_DNA"/>
</dbReference>
<feature type="region of interest" description="Disordered" evidence="1">
    <location>
        <begin position="302"/>
        <end position="329"/>
    </location>
</feature>
<sequence length="791" mass="85321">MSQQLNMAMESTFSTRQGTDAQPLSEMSGSFVSNQSNYSGSPVTETIVDVEPWMQEMLNEDLFSTPPLDFGSAYPGFMAAASKTSPSAPSMNDSDLLAPNTWPTFATDNYGFVQDGDSAFVPEAADFPSFSTSTAFDEELASFLSGHQAFDDGAALAEMNAQQNFDAFPEPLPTLGNRDDNSQTAFNQIAAAFRDLARARAEADPRPLSRKQKQRDASIALYLERLRDACDDAVAVINSSNASNQSDNGSSFSSPNMSSLQNSFHNDQVPVAWGQGSASECNSALFDNVILTDLTSQQCSPGESSAAFTTSVSTPSSDVPSKQQPAARPPVTGGLELVMDLNMNAATSLPRRHRPRTQAQRERYLAVRNRGACEKHKKQHKRCTCVDKELASKQNAGQRVVNSKLGDAILRRQSSTVHSQNVDSSRSTTNSPTDGYVWRPGGSLDPKGPCECTSCHEDMLRWQYLQNLDKAAALDPMQKPVHTQCQAKQKRSCVGKTLQSGEGSVQDASPSSSQRPANLPLVGTIAHASLAQPYRAGDQLQAAAQSSPCMPTHTSPVSSFKLGRTTKQGTNTLADARTWSVGVKVDTDNVHVRYTGHATVQPSAARRTLLETSASTESHVLLDQHIPESSTPNAAQSCSQRVVSATVPSSSSSRSSTAPHARQSPTDSSNLSKLDQASGYTTTFQQKYRWILEGRTTVGESRFTVVIQATTSMVPNNILVLAHWFAELSCSVSRALHLEPTHKAQTTSCPRFVPNLVGYLGIRRGLDVVPPKCVGITLSFEVTSPTSVPFE</sequence>
<feature type="region of interest" description="Disordered" evidence="1">
    <location>
        <begin position="413"/>
        <end position="437"/>
    </location>
</feature>
<gene>
    <name evidence="2" type="ORF">CISG_08931</name>
</gene>
<name>A0A0J8R7G4_COCIT</name>
<feature type="region of interest" description="Disordered" evidence="1">
    <location>
        <begin position="496"/>
        <end position="516"/>
    </location>
</feature>
<dbReference type="Proteomes" id="UP000054559">
    <property type="component" value="Unassembled WGS sequence"/>
</dbReference>
<evidence type="ECO:0000313" key="3">
    <source>
        <dbReference type="Proteomes" id="UP000054559"/>
    </source>
</evidence>
<feature type="compositionally biased region" description="Polar residues" evidence="1">
    <location>
        <begin position="627"/>
        <end position="640"/>
    </location>
</feature>
<dbReference type="AlphaFoldDB" id="A0A0J8R7G4"/>
<feature type="region of interest" description="Disordered" evidence="1">
    <location>
        <begin position="1"/>
        <end position="24"/>
    </location>
</feature>